<organism evidence="2 3">
    <name type="scientific">Janthinobacterium lividum</name>
    <dbReference type="NCBI Taxonomy" id="29581"/>
    <lineage>
        <taxon>Bacteria</taxon>
        <taxon>Pseudomonadati</taxon>
        <taxon>Pseudomonadota</taxon>
        <taxon>Betaproteobacteria</taxon>
        <taxon>Burkholderiales</taxon>
        <taxon>Oxalobacteraceae</taxon>
        <taxon>Janthinobacterium</taxon>
    </lineage>
</organism>
<comment type="caution">
    <text evidence="2">The sequence shown here is derived from an EMBL/GenBank/DDBJ whole genome shotgun (WGS) entry which is preliminary data.</text>
</comment>
<dbReference type="AlphaFoldDB" id="A0A1S1U9I6"/>
<dbReference type="Proteomes" id="UP000179840">
    <property type="component" value="Unassembled WGS sequence"/>
</dbReference>
<evidence type="ECO:0000313" key="2">
    <source>
        <dbReference type="EMBL" id="OHV96946.1"/>
    </source>
</evidence>
<sequence length="178" mass="18489">MADPFVGEIRIFCGTFIPNNWAACDGATLQIQQNTTLYSVIGTQYGGNGSTTFMLPNLKGMAPLHQGTGPGLTARALAATAGVSSVTLTESTMPAHTHGAMALDAAGDVPNPSNAVWAQNVSGGRNPVPQPQYVATVNTVMNAALLAPAGGGSPHNNMQPYLPLQFMICLYGEYPSRP</sequence>
<accession>A0A1S1U9I6</accession>
<dbReference type="RefSeq" id="WP_071077046.1">
    <property type="nucleotide sequence ID" value="NZ_LFKP01000007.1"/>
</dbReference>
<dbReference type="InterPro" id="IPR011083">
    <property type="entry name" value="Phage_tail_collar_dom"/>
</dbReference>
<dbReference type="Gene3D" id="3.90.1340.10">
    <property type="entry name" value="Phage tail collar domain"/>
    <property type="match status" value="1"/>
</dbReference>
<name>A0A1S1U9I6_9BURK</name>
<proteinExistence type="predicted"/>
<feature type="domain" description="Phage tail collar" evidence="1">
    <location>
        <begin position="7"/>
        <end position="63"/>
    </location>
</feature>
<protein>
    <submittedName>
        <fullName evidence="2">Tail collar protein</fullName>
    </submittedName>
</protein>
<gene>
    <name evidence="2" type="ORF">AKG95_11595</name>
</gene>
<dbReference type="Pfam" id="PF07484">
    <property type="entry name" value="Collar"/>
    <property type="match status" value="1"/>
</dbReference>
<dbReference type="SUPFAM" id="SSF88874">
    <property type="entry name" value="Receptor-binding domain of short tail fibre protein gp12"/>
    <property type="match status" value="1"/>
</dbReference>
<dbReference type="InterPro" id="IPR037053">
    <property type="entry name" value="Phage_tail_collar_dom_sf"/>
</dbReference>
<dbReference type="EMBL" id="LFKP01000007">
    <property type="protein sequence ID" value="OHV96946.1"/>
    <property type="molecule type" value="Genomic_DNA"/>
</dbReference>
<evidence type="ECO:0000313" key="3">
    <source>
        <dbReference type="Proteomes" id="UP000179840"/>
    </source>
</evidence>
<reference evidence="2 3" key="1">
    <citation type="submission" date="2015-06" db="EMBL/GenBank/DDBJ databases">
        <title>Draft genome sequencing of a biphenyl-degrading bacterium, Janthinobacterium lividum MEG1.</title>
        <authorList>
            <person name="Shimodaira J."/>
            <person name="Hatta T."/>
        </authorList>
    </citation>
    <scope>NUCLEOTIDE SEQUENCE [LARGE SCALE GENOMIC DNA]</scope>
    <source>
        <strain evidence="2 3">MEG1</strain>
    </source>
</reference>
<evidence type="ECO:0000259" key="1">
    <source>
        <dbReference type="Pfam" id="PF07484"/>
    </source>
</evidence>